<evidence type="ECO:0000313" key="1">
    <source>
        <dbReference type="EMBL" id="OHA49286.1"/>
    </source>
</evidence>
<evidence type="ECO:0000313" key="2">
    <source>
        <dbReference type="Proteomes" id="UP000178646"/>
    </source>
</evidence>
<accession>A0A1G2PLU2</accession>
<dbReference type="PANTHER" id="PTHR34822:SF1">
    <property type="entry name" value="GRPB FAMILY PROTEIN"/>
    <property type="match status" value="1"/>
</dbReference>
<sequence length="178" mass="20806">MSIKYKNRKYEIVSYDPKWKDKFAEEAKVLNSIFGMSAIKIEHVGSTAVPGLSGKPIIDVLILVEDVAIADALNQKMESAGFKALGEYVMPGVRLFVKEMDNIRLCNVHVFPQGHPHAKEMLRLRDYFRSHSEFVKEYSKLKFDLLAKYPNDYGLYRKYKYEWMEKLKENIRKEFANE</sequence>
<evidence type="ECO:0008006" key="3">
    <source>
        <dbReference type="Google" id="ProtNLM"/>
    </source>
</evidence>
<name>A0A1G2PLU2_9BACT</name>
<reference evidence="1 2" key="1">
    <citation type="journal article" date="2016" name="Nat. Commun.">
        <title>Thousands of microbial genomes shed light on interconnected biogeochemical processes in an aquifer system.</title>
        <authorList>
            <person name="Anantharaman K."/>
            <person name="Brown C.T."/>
            <person name="Hug L.A."/>
            <person name="Sharon I."/>
            <person name="Castelle C.J."/>
            <person name="Probst A.J."/>
            <person name="Thomas B.C."/>
            <person name="Singh A."/>
            <person name="Wilkins M.J."/>
            <person name="Karaoz U."/>
            <person name="Brodie E.L."/>
            <person name="Williams K.H."/>
            <person name="Hubbard S.S."/>
            <person name="Banfield J.F."/>
        </authorList>
    </citation>
    <scope>NUCLEOTIDE SEQUENCE [LARGE SCALE GENOMIC DNA]</scope>
</reference>
<dbReference type="AlphaFoldDB" id="A0A1G2PLU2"/>
<protein>
    <recommendedName>
        <fullName evidence="3">GrpB family protein</fullName>
    </recommendedName>
</protein>
<dbReference type="InterPro" id="IPR007344">
    <property type="entry name" value="GrpB/CoaE"/>
</dbReference>
<dbReference type="Proteomes" id="UP000178646">
    <property type="component" value="Unassembled WGS sequence"/>
</dbReference>
<proteinExistence type="predicted"/>
<dbReference type="InterPro" id="IPR043519">
    <property type="entry name" value="NT_sf"/>
</dbReference>
<organism evidence="1 2">
    <name type="scientific">Candidatus Terrybacteria bacterium RIFCSPHIGHO2_02_41_19</name>
    <dbReference type="NCBI Taxonomy" id="1802364"/>
    <lineage>
        <taxon>Bacteria</taxon>
        <taxon>Candidatus Terryibacteriota</taxon>
    </lineage>
</organism>
<gene>
    <name evidence="1" type="ORF">A2W59_00825</name>
</gene>
<dbReference type="SUPFAM" id="SSF81301">
    <property type="entry name" value="Nucleotidyltransferase"/>
    <property type="match status" value="1"/>
</dbReference>
<dbReference type="Pfam" id="PF04229">
    <property type="entry name" value="GrpB"/>
    <property type="match status" value="1"/>
</dbReference>
<dbReference type="EMBL" id="MHSU01000035">
    <property type="protein sequence ID" value="OHA49286.1"/>
    <property type="molecule type" value="Genomic_DNA"/>
</dbReference>
<dbReference type="Gene3D" id="3.30.460.10">
    <property type="entry name" value="Beta Polymerase, domain 2"/>
    <property type="match status" value="1"/>
</dbReference>
<dbReference type="PANTHER" id="PTHR34822">
    <property type="entry name" value="GRPB DOMAIN PROTEIN (AFU_ORTHOLOGUE AFUA_1G01530)"/>
    <property type="match status" value="1"/>
</dbReference>
<comment type="caution">
    <text evidence="1">The sequence shown here is derived from an EMBL/GenBank/DDBJ whole genome shotgun (WGS) entry which is preliminary data.</text>
</comment>